<accession>E0U8G1</accession>
<dbReference type="InterPro" id="IPR014710">
    <property type="entry name" value="RmlC-like_jellyroll"/>
</dbReference>
<dbReference type="SUPFAM" id="SSF51206">
    <property type="entry name" value="cAMP-binding domain-like"/>
    <property type="match status" value="1"/>
</dbReference>
<dbReference type="STRING" id="497965.Cyan7822_0559"/>
<dbReference type="HOGENOM" id="CLU_1072880_0_0_3"/>
<evidence type="ECO:0000259" key="1">
    <source>
        <dbReference type="PROSITE" id="PS50042"/>
    </source>
</evidence>
<proteinExistence type="predicted"/>
<dbReference type="InterPro" id="IPR036390">
    <property type="entry name" value="WH_DNA-bd_sf"/>
</dbReference>
<evidence type="ECO:0000313" key="3">
    <source>
        <dbReference type="Proteomes" id="UP000008206"/>
    </source>
</evidence>
<keyword evidence="3" id="KW-1185">Reference proteome</keyword>
<dbReference type="AlphaFoldDB" id="E0U8G1"/>
<dbReference type="eggNOG" id="COG0664">
    <property type="taxonomic scope" value="Bacteria"/>
</dbReference>
<dbReference type="KEGG" id="cyj:Cyan7822_0559"/>
<dbReference type="OrthoDB" id="528623at2"/>
<reference evidence="3" key="1">
    <citation type="journal article" date="2011" name="MBio">
        <title>Novel metabolic attributes of the genus Cyanothece, comprising a group of unicellular nitrogen-fixing Cyanobacteria.</title>
        <authorList>
            <person name="Bandyopadhyay A."/>
            <person name="Elvitigala T."/>
            <person name="Welsh E."/>
            <person name="Stockel J."/>
            <person name="Liberton M."/>
            <person name="Min H."/>
            <person name="Sherman L.A."/>
            <person name="Pakrasi H.B."/>
        </authorList>
    </citation>
    <scope>NUCLEOTIDE SEQUENCE [LARGE SCALE GENOMIC DNA]</scope>
    <source>
        <strain evidence="3">PCC 7822</strain>
    </source>
</reference>
<evidence type="ECO:0000313" key="2">
    <source>
        <dbReference type="EMBL" id="ADN12597.1"/>
    </source>
</evidence>
<dbReference type="RefSeq" id="WP_013320707.1">
    <property type="nucleotide sequence ID" value="NC_014501.1"/>
</dbReference>
<dbReference type="PROSITE" id="PS50042">
    <property type="entry name" value="CNMP_BINDING_3"/>
    <property type="match status" value="1"/>
</dbReference>
<dbReference type="SUPFAM" id="SSF46785">
    <property type="entry name" value="Winged helix' DNA-binding domain"/>
    <property type="match status" value="1"/>
</dbReference>
<dbReference type="InterPro" id="IPR000595">
    <property type="entry name" value="cNMP-bd_dom"/>
</dbReference>
<dbReference type="EMBL" id="CP002198">
    <property type="protein sequence ID" value="ADN12597.1"/>
    <property type="molecule type" value="Genomic_DNA"/>
</dbReference>
<dbReference type="Proteomes" id="UP000008206">
    <property type="component" value="Chromosome"/>
</dbReference>
<feature type="domain" description="Cyclic nucleotide-binding" evidence="1">
    <location>
        <begin position="22"/>
        <end position="150"/>
    </location>
</feature>
<dbReference type="InterPro" id="IPR018490">
    <property type="entry name" value="cNMP-bd_dom_sf"/>
</dbReference>
<protein>
    <submittedName>
        <fullName evidence="2">Putative transcriptional regulator, Crp/Fnr family</fullName>
    </submittedName>
</protein>
<organism evidence="2 3">
    <name type="scientific">Gloeothece verrucosa (strain PCC 7822)</name>
    <name type="common">Cyanothece sp. (strain PCC 7822)</name>
    <dbReference type="NCBI Taxonomy" id="497965"/>
    <lineage>
        <taxon>Bacteria</taxon>
        <taxon>Bacillati</taxon>
        <taxon>Cyanobacteriota</taxon>
        <taxon>Cyanophyceae</taxon>
        <taxon>Oscillatoriophycideae</taxon>
        <taxon>Chroococcales</taxon>
        <taxon>Aphanothecaceae</taxon>
        <taxon>Gloeothece</taxon>
        <taxon>Gloeothece verrucosa</taxon>
    </lineage>
</organism>
<name>E0U8G1_GLOV7</name>
<sequence>MAKVSKQPKINPLKQLIDSNFLFKGLEEQLLAEYLSIDSLKVEKLFSNRPVYTAFLADEYLDVLYVIVDEGLVIIRSAPLDRIIAITYPGDCFGMRSLPFSHGLASRAFPSLVEAYKTTHVIKIPLENIQKIYENSDQFRQRYAKLFELREKFQYHLLNCSTYPPQAVAALLRGLIYQERELGNQPDSHGRYRFDLPVDVIARACQLNQRTVEQVLKGMQQENLIEAVKDSEVSGDLIQVIDPEALKEVYSATRDKVSWWPLR</sequence>
<dbReference type="Gene3D" id="2.60.120.10">
    <property type="entry name" value="Jelly Rolls"/>
    <property type="match status" value="1"/>
</dbReference>
<gene>
    <name evidence="2" type="ordered locus">Cyan7822_0559</name>
</gene>